<gene>
    <name evidence="4" type="ORF">Rumeso_03113</name>
</gene>
<dbReference type="InterPro" id="IPR006034">
    <property type="entry name" value="Asparaginase/glutaminase-like"/>
</dbReference>
<dbReference type="SMART" id="SM00870">
    <property type="entry name" value="Asparaginase"/>
    <property type="match status" value="1"/>
</dbReference>
<dbReference type="PIRSF" id="PIRSF001220">
    <property type="entry name" value="L-ASNase_gatD"/>
    <property type="match status" value="1"/>
</dbReference>
<dbReference type="Proteomes" id="UP000019666">
    <property type="component" value="Unassembled WGS sequence"/>
</dbReference>
<feature type="region of interest" description="Disordered" evidence="2">
    <location>
        <begin position="106"/>
        <end position="144"/>
    </location>
</feature>
<dbReference type="Pfam" id="PF00710">
    <property type="entry name" value="Asparaginase"/>
    <property type="match status" value="1"/>
</dbReference>
<dbReference type="SUPFAM" id="SSF53774">
    <property type="entry name" value="Glutaminase/Asparaginase"/>
    <property type="match status" value="1"/>
</dbReference>
<dbReference type="PIRSF" id="PIRSF500176">
    <property type="entry name" value="L_ASNase"/>
    <property type="match status" value="1"/>
</dbReference>
<dbReference type="RefSeq" id="WP_211262958.1">
    <property type="nucleotide sequence ID" value="NZ_KK088624.1"/>
</dbReference>
<feature type="domain" description="L-asparaginase N-terminal" evidence="3">
    <location>
        <begin position="2"/>
        <end position="114"/>
    </location>
</feature>
<keyword evidence="4" id="KW-0378">Hydrolase</keyword>
<accession>A0A017HLT9</accession>
<dbReference type="InterPro" id="IPR037152">
    <property type="entry name" value="L-asparaginase_N_sf"/>
</dbReference>
<dbReference type="EMBL" id="AOSK01000086">
    <property type="protein sequence ID" value="EYD75326.1"/>
    <property type="molecule type" value="Genomic_DNA"/>
</dbReference>
<dbReference type="AlphaFoldDB" id="A0A017HLT9"/>
<reference evidence="4 5" key="1">
    <citation type="submission" date="2013-02" db="EMBL/GenBank/DDBJ databases">
        <authorList>
            <person name="Fiebig A."/>
            <person name="Goeker M."/>
            <person name="Klenk H.-P.P."/>
        </authorList>
    </citation>
    <scope>NUCLEOTIDE SEQUENCE [LARGE SCALE GENOMIC DNA]</scope>
    <source>
        <strain evidence="4 5">DSM 19309</strain>
    </source>
</reference>
<evidence type="ECO:0000256" key="2">
    <source>
        <dbReference type="SAM" id="MobiDB-lite"/>
    </source>
</evidence>
<dbReference type="InterPro" id="IPR036152">
    <property type="entry name" value="Asp/glu_Ase-like_sf"/>
</dbReference>
<dbReference type="EC" id="3.5.1.1" evidence="4"/>
<evidence type="ECO:0000256" key="1">
    <source>
        <dbReference type="PIRSR" id="PIRSR001220-1"/>
    </source>
</evidence>
<comment type="caution">
    <text evidence="4">The sequence shown here is derived from an EMBL/GenBank/DDBJ whole genome shotgun (WGS) entry which is preliminary data.</text>
</comment>
<dbReference type="PATRIC" id="fig|442562.3.peg.3063"/>
<dbReference type="PANTHER" id="PTHR11707:SF28">
    <property type="entry name" value="60 KDA LYSOPHOSPHOLIPASE"/>
    <property type="match status" value="1"/>
</dbReference>
<evidence type="ECO:0000313" key="5">
    <source>
        <dbReference type="Proteomes" id="UP000019666"/>
    </source>
</evidence>
<proteinExistence type="predicted"/>
<dbReference type="PROSITE" id="PS51732">
    <property type="entry name" value="ASN_GLN_ASE_3"/>
    <property type="match status" value="1"/>
</dbReference>
<dbReference type="STRING" id="442562.Rumeso_03113"/>
<dbReference type="PANTHER" id="PTHR11707">
    <property type="entry name" value="L-ASPARAGINASE"/>
    <property type="match status" value="1"/>
</dbReference>
<evidence type="ECO:0000313" key="4">
    <source>
        <dbReference type="EMBL" id="EYD75326.1"/>
    </source>
</evidence>
<organism evidence="4 5">
    <name type="scientific">Rubellimicrobium mesophilum DSM 19309</name>
    <dbReference type="NCBI Taxonomy" id="442562"/>
    <lineage>
        <taxon>Bacteria</taxon>
        <taxon>Pseudomonadati</taxon>
        <taxon>Pseudomonadota</taxon>
        <taxon>Alphaproteobacteria</taxon>
        <taxon>Rhodobacterales</taxon>
        <taxon>Roseobacteraceae</taxon>
        <taxon>Rubellimicrobium</taxon>
    </lineage>
</organism>
<feature type="active site" description="O-isoaspartyl threonine intermediate" evidence="1">
    <location>
        <position position="7"/>
    </location>
</feature>
<dbReference type="InterPro" id="IPR027474">
    <property type="entry name" value="L-asparaginase_N"/>
</dbReference>
<sequence>MLALGGTIAMTDAGQQGVVPTLTGEMLVAAVPALRDVADVDAQSFRQVPGAHLGFADLEALALAIEDAVAGGTRGVVVTQGTDTIEETAFALDRLLEVDAPVVVTGAMRNPDPSRSGRTSKPARSGAGRRKRGRARPWLPGRDE</sequence>
<dbReference type="GO" id="GO:0004067">
    <property type="term" value="F:asparaginase activity"/>
    <property type="evidence" value="ECO:0007669"/>
    <property type="project" value="UniProtKB-UniRule"/>
</dbReference>
<dbReference type="HOGENOM" id="CLU_1795052_0_0_5"/>
<dbReference type="Gene3D" id="3.40.50.1170">
    <property type="entry name" value="L-asparaginase, N-terminal domain"/>
    <property type="match status" value="1"/>
</dbReference>
<keyword evidence="5" id="KW-1185">Reference proteome</keyword>
<name>A0A017HLT9_9RHOB</name>
<evidence type="ECO:0000259" key="3">
    <source>
        <dbReference type="Pfam" id="PF00710"/>
    </source>
</evidence>
<protein>
    <submittedName>
        <fullName evidence="4">L-asparaginase</fullName>
        <ecNumber evidence="4">3.5.1.1</ecNumber>
    </submittedName>
</protein>